<dbReference type="OrthoDB" id="1457483at2"/>
<reference evidence="1 2" key="1">
    <citation type="submission" date="2017-02" db="EMBL/GenBank/DDBJ databases">
        <authorList>
            <person name="Peterson S.W."/>
        </authorList>
    </citation>
    <scope>NUCLEOTIDE SEQUENCE [LARGE SCALE GENOMIC DNA]</scope>
    <source>
        <strain evidence="1 2">DSM 22323</strain>
    </source>
</reference>
<organism evidence="1 2">
    <name type="scientific">Soonwooa buanensis</name>
    <dbReference type="NCBI Taxonomy" id="619805"/>
    <lineage>
        <taxon>Bacteria</taxon>
        <taxon>Pseudomonadati</taxon>
        <taxon>Bacteroidota</taxon>
        <taxon>Flavobacteriia</taxon>
        <taxon>Flavobacteriales</taxon>
        <taxon>Weeksellaceae</taxon>
        <taxon>Chryseobacterium group</taxon>
        <taxon>Soonwooa</taxon>
    </lineage>
</organism>
<protein>
    <submittedName>
        <fullName evidence="1">Uncharacterized protein</fullName>
    </submittedName>
</protein>
<accession>A0A1T5GSW8</accession>
<dbReference type="RefSeq" id="WP_079668311.1">
    <property type="nucleotide sequence ID" value="NZ_FUYZ01000018.1"/>
</dbReference>
<dbReference type="STRING" id="619805.SAMN05660477_03106"/>
<name>A0A1T5GSW8_9FLAO</name>
<dbReference type="Proteomes" id="UP000191112">
    <property type="component" value="Unassembled WGS sequence"/>
</dbReference>
<gene>
    <name evidence="1" type="ORF">SAMN05660477_03106</name>
</gene>
<proteinExistence type="predicted"/>
<dbReference type="EMBL" id="FUYZ01000018">
    <property type="protein sequence ID" value="SKC11430.1"/>
    <property type="molecule type" value="Genomic_DNA"/>
</dbReference>
<evidence type="ECO:0000313" key="2">
    <source>
        <dbReference type="Proteomes" id="UP000191112"/>
    </source>
</evidence>
<sequence length="103" mass="11311">MSLEIISTSITVQAKETVNENTIKYAWNFIEGGLPQAINFNVQRGIVGGDNPFTGNNVISGAYYPENGKYDVQNNNFIDGDLTLYQSILTTCQSIVTDVQTRG</sequence>
<evidence type="ECO:0000313" key="1">
    <source>
        <dbReference type="EMBL" id="SKC11430.1"/>
    </source>
</evidence>
<dbReference type="AlphaFoldDB" id="A0A1T5GSW8"/>
<keyword evidence="2" id="KW-1185">Reference proteome</keyword>